<feature type="non-terminal residue" evidence="1">
    <location>
        <position position="44"/>
    </location>
</feature>
<reference evidence="1" key="1">
    <citation type="submission" date="2021-06" db="EMBL/GenBank/DDBJ databases">
        <authorList>
            <person name="Kallberg Y."/>
            <person name="Tangrot J."/>
            <person name="Rosling A."/>
        </authorList>
    </citation>
    <scope>NUCLEOTIDE SEQUENCE</scope>
    <source>
        <strain evidence="1">UK204</strain>
    </source>
</reference>
<dbReference type="EMBL" id="CAJVPQ010022907">
    <property type="protein sequence ID" value="CAG8761611.1"/>
    <property type="molecule type" value="Genomic_DNA"/>
</dbReference>
<feature type="non-terminal residue" evidence="1">
    <location>
        <position position="1"/>
    </location>
</feature>
<protein>
    <submittedName>
        <fullName evidence="1">12476_t:CDS:1</fullName>
    </submittedName>
</protein>
<comment type="caution">
    <text evidence="1">The sequence shown here is derived from an EMBL/GenBank/DDBJ whole genome shotgun (WGS) entry which is preliminary data.</text>
</comment>
<sequence>RQLTKWAQWWKDTSGETVKFDDEFVSSYYAREGNPDMEEILKAI</sequence>
<gene>
    <name evidence="1" type="ORF">FCALED_LOCUS16966</name>
</gene>
<dbReference type="Proteomes" id="UP000789570">
    <property type="component" value="Unassembled WGS sequence"/>
</dbReference>
<accession>A0A9N9NQS4</accession>
<organism evidence="1 2">
    <name type="scientific">Funneliformis caledonium</name>
    <dbReference type="NCBI Taxonomy" id="1117310"/>
    <lineage>
        <taxon>Eukaryota</taxon>
        <taxon>Fungi</taxon>
        <taxon>Fungi incertae sedis</taxon>
        <taxon>Mucoromycota</taxon>
        <taxon>Glomeromycotina</taxon>
        <taxon>Glomeromycetes</taxon>
        <taxon>Glomerales</taxon>
        <taxon>Glomeraceae</taxon>
        <taxon>Funneliformis</taxon>
    </lineage>
</organism>
<dbReference type="AlphaFoldDB" id="A0A9N9NQS4"/>
<evidence type="ECO:0000313" key="1">
    <source>
        <dbReference type="EMBL" id="CAG8761611.1"/>
    </source>
</evidence>
<keyword evidence="2" id="KW-1185">Reference proteome</keyword>
<evidence type="ECO:0000313" key="2">
    <source>
        <dbReference type="Proteomes" id="UP000789570"/>
    </source>
</evidence>
<name>A0A9N9NQS4_9GLOM</name>
<proteinExistence type="predicted"/>